<feature type="domain" description="DUF1985" evidence="2">
    <location>
        <begin position="125"/>
        <end position="230"/>
    </location>
</feature>
<sequence length="508" mass="56104">MSMSYCFHYGSEAFRNRSSSHVENTTENVELEGEKGNNNNASSVDETPYESLPDTNSEPVIAGVAVNDRGKGKVVEYSELGGSRREFVPKTETQPVDVDCSDDSQLKKKKIGVAPKKIRVMHHLLIREVHHEVKNEMRFVVSDSRLRFGLGEFALVTGLKCKGATSIESVEENRLISKYFGTASVTLSQLADCFTKKKWETDDGALTTAVLYFVNSFLLSQLKTKLKNITPTDAEKQLLDVCGLNFGIEVDCTDSQPDSFQVFGTQLPKTSMHESTGGDSEPTNVEVMKELQSLKLFVETKFEDVLAAIGRQTMKPEKNLTHKQQDNDPYFREMRNDYDQFERGHGGNDPVVIGDSTPKAPSMSGFDGVGRDGGASSVNVKNVTARHGVVNDDLHSALCRHGGDLDLDSNFEYTDSQLDLIAAITQGGRRNTQSDVETTPAFFIRRRRPAAVKQSSYRNDWQSSVSAVGGSSKVIKGRLPFVNDISVAVDYKLTTAFSNFIEANMQLG</sequence>
<reference evidence="3" key="1">
    <citation type="submission" date="2016-11" db="EMBL/GenBank/DDBJ databases">
        <title>The genome of Nicotiana attenuata.</title>
        <authorList>
            <person name="Xu S."/>
            <person name="Brockmoeller T."/>
            <person name="Gaquerel E."/>
            <person name="Navarro A."/>
            <person name="Kuhl H."/>
            <person name="Gase K."/>
            <person name="Ling Z."/>
            <person name="Zhou W."/>
            <person name="Kreitzer C."/>
            <person name="Stanke M."/>
            <person name="Tang H."/>
            <person name="Lyons E."/>
            <person name="Pandey P."/>
            <person name="Pandey S.P."/>
            <person name="Timmermann B."/>
            <person name="Baldwin I.T."/>
        </authorList>
    </citation>
    <scope>NUCLEOTIDE SEQUENCE [LARGE SCALE GENOMIC DNA]</scope>
    <source>
        <strain evidence="3">UT</strain>
    </source>
</reference>
<feature type="compositionally biased region" description="Polar residues" evidence="1">
    <location>
        <begin position="16"/>
        <end position="28"/>
    </location>
</feature>
<proteinExistence type="predicted"/>
<name>A0A1J6KHZ0_NICAT</name>
<accession>A0A1J6KHZ0</accession>
<dbReference type="EMBL" id="MJEQ01014046">
    <property type="protein sequence ID" value="OIT18921.1"/>
    <property type="molecule type" value="Genomic_DNA"/>
</dbReference>
<feature type="non-terminal residue" evidence="3">
    <location>
        <position position="508"/>
    </location>
</feature>
<dbReference type="Proteomes" id="UP000187609">
    <property type="component" value="Unassembled WGS sequence"/>
</dbReference>
<feature type="region of interest" description="Disordered" evidence="1">
    <location>
        <begin position="16"/>
        <end position="57"/>
    </location>
</feature>
<dbReference type="PANTHER" id="PTHR48449">
    <property type="entry name" value="DUF1985 DOMAIN-CONTAINING PROTEIN"/>
    <property type="match status" value="1"/>
</dbReference>
<dbReference type="PANTHER" id="PTHR48449:SF1">
    <property type="entry name" value="DUF1985 DOMAIN-CONTAINING PROTEIN"/>
    <property type="match status" value="1"/>
</dbReference>
<organism evidence="3 4">
    <name type="scientific">Nicotiana attenuata</name>
    <name type="common">Coyote tobacco</name>
    <dbReference type="NCBI Taxonomy" id="49451"/>
    <lineage>
        <taxon>Eukaryota</taxon>
        <taxon>Viridiplantae</taxon>
        <taxon>Streptophyta</taxon>
        <taxon>Embryophyta</taxon>
        <taxon>Tracheophyta</taxon>
        <taxon>Spermatophyta</taxon>
        <taxon>Magnoliopsida</taxon>
        <taxon>eudicotyledons</taxon>
        <taxon>Gunneridae</taxon>
        <taxon>Pentapetalae</taxon>
        <taxon>asterids</taxon>
        <taxon>lamiids</taxon>
        <taxon>Solanales</taxon>
        <taxon>Solanaceae</taxon>
        <taxon>Nicotianoideae</taxon>
        <taxon>Nicotianeae</taxon>
        <taxon>Nicotiana</taxon>
    </lineage>
</organism>
<dbReference type="Pfam" id="PF09331">
    <property type="entry name" value="DUF1985"/>
    <property type="match status" value="1"/>
</dbReference>
<feature type="compositionally biased region" description="Polar residues" evidence="1">
    <location>
        <begin position="36"/>
        <end position="45"/>
    </location>
</feature>
<dbReference type="AlphaFoldDB" id="A0A1J6KHZ0"/>
<dbReference type="InterPro" id="IPR015410">
    <property type="entry name" value="DUF1985"/>
</dbReference>
<protein>
    <recommendedName>
        <fullName evidence="2">DUF1985 domain-containing protein</fullName>
    </recommendedName>
</protein>
<evidence type="ECO:0000259" key="2">
    <source>
        <dbReference type="Pfam" id="PF09331"/>
    </source>
</evidence>
<evidence type="ECO:0000313" key="4">
    <source>
        <dbReference type="Proteomes" id="UP000187609"/>
    </source>
</evidence>
<evidence type="ECO:0000313" key="3">
    <source>
        <dbReference type="EMBL" id="OIT18921.1"/>
    </source>
</evidence>
<dbReference type="Gramene" id="OIT18921">
    <property type="protein sequence ID" value="OIT18921"/>
    <property type="gene ID" value="A4A49_43075"/>
</dbReference>
<comment type="caution">
    <text evidence="3">The sequence shown here is derived from an EMBL/GenBank/DDBJ whole genome shotgun (WGS) entry which is preliminary data.</text>
</comment>
<gene>
    <name evidence="3" type="ORF">A4A49_43075</name>
</gene>
<evidence type="ECO:0000256" key="1">
    <source>
        <dbReference type="SAM" id="MobiDB-lite"/>
    </source>
</evidence>
<keyword evidence="4" id="KW-1185">Reference proteome</keyword>